<dbReference type="PROSITE" id="PS50102">
    <property type="entry name" value="RRM"/>
    <property type="match status" value="2"/>
</dbReference>
<keyword evidence="5" id="KW-0677">Repeat</keyword>
<dbReference type="PANTHER" id="PTHR48033">
    <property type="entry name" value="RNA-BINDING (RRM/RBD/RNP MOTIFS) FAMILY PROTEIN"/>
    <property type="match status" value="1"/>
</dbReference>
<keyword evidence="4" id="KW-0963">Cytoplasm</keyword>
<keyword evidence="3" id="KW-0488">Methylation</keyword>
<dbReference type="PANTHER" id="PTHR48033:SF10">
    <property type="entry name" value="RNA-BINDING PROTEIN SQUID"/>
    <property type="match status" value="1"/>
</dbReference>
<evidence type="ECO:0000256" key="4">
    <source>
        <dbReference type="ARBA" id="ARBA00022490"/>
    </source>
</evidence>
<evidence type="ECO:0000256" key="1">
    <source>
        <dbReference type="ARBA" id="ARBA00004123"/>
    </source>
</evidence>
<evidence type="ECO:0000313" key="11">
    <source>
        <dbReference type="EMBL" id="JAP56115.1"/>
    </source>
</evidence>
<dbReference type="GO" id="GO:0003723">
    <property type="term" value="F:RNA binding"/>
    <property type="evidence" value="ECO:0007669"/>
    <property type="project" value="UniProtKB-UniRule"/>
</dbReference>
<feature type="region of interest" description="Disordered" evidence="9">
    <location>
        <begin position="303"/>
        <end position="323"/>
    </location>
</feature>
<name>A0A0X3PW99_SCHSO</name>
<dbReference type="GO" id="GO:1990904">
    <property type="term" value="C:ribonucleoprotein complex"/>
    <property type="evidence" value="ECO:0007669"/>
    <property type="project" value="UniProtKB-KW"/>
</dbReference>
<evidence type="ECO:0000259" key="10">
    <source>
        <dbReference type="PROSITE" id="PS50102"/>
    </source>
</evidence>
<dbReference type="CDD" id="cd12325">
    <property type="entry name" value="RRM1_hnRNPA_hnRNPD_like"/>
    <property type="match status" value="1"/>
</dbReference>
<dbReference type="GO" id="GO:0010468">
    <property type="term" value="P:regulation of gene expression"/>
    <property type="evidence" value="ECO:0007669"/>
    <property type="project" value="TreeGrafter"/>
</dbReference>
<evidence type="ECO:0000256" key="7">
    <source>
        <dbReference type="ARBA" id="ARBA00023242"/>
    </source>
</evidence>
<keyword evidence="6 8" id="KW-0694">RNA-binding</keyword>
<feature type="non-terminal residue" evidence="11">
    <location>
        <position position="1"/>
    </location>
</feature>
<accession>A0A0X3PW99</accession>
<protein>
    <submittedName>
        <fullName evidence="11">Heterogeneous nuclear ribonucleoprotein D0</fullName>
    </submittedName>
</protein>
<feature type="region of interest" description="Disordered" evidence="9">
    <location>
        <begin position="1"/>
        <end position="41"/>
    </location>
</feature>
<feature type="compositionally biased region" description="Basic and acidic residues" evidence="9">
    <location>
        <begin position="1"/>
        <end position="26"/>
    </location>
</feature>
<dbReference type="SMART" id="SM00360">
    <property type="entry name" value="RRM"/>
    <property type="match status" value="2"/>
</dbReference>
<feature type="compositionally biased region" description="Polar residues" evidence="9">
    <location>
        <begin position="306"/>
        <end position="322"/>
    </location>
</feature>
<reference evidence="11" key="1">
    <citation type="submission" date="2016-01" db="EMBL/GenBank/DDBJ databases">
        <title>Reference transcriptome for the parasite Schistocephalus solidus: insights into the molecular evolution of parasitism.</title>
        <authorList>
            <person name="Hebert F.O."/>
            <person name="Grambauer S."/>
            <person name="Barber I."/>
            <person name="Landry C.R."/>
            <person name="Aubin-Horth N."/>
        </authorList>
    </citation>
    <scope>NUCLEOTIDE SEQUENCE</scope>
</reference>
<dbReference type="FunFam" id="3.30.70.330:FF:000030">
    <property type="entry name" value="Heterogeneous nuclear ribonucleoprotein d0 isoform"/>
    <property type="match status" value="1"/>
</dbReference>
<gene>
    <name evidence="11" type="primary">HNRPD</name>
    <name evidence="11" type="ORF">TR114480</name>
</gene>
<sequence>YAAEKAESADDAQRVPEPESTVDKVMDGSGDGAPQDDSDDDARKLFVGGLSWETNEDDLKSYFSQWGNVTRCIIKVDRFTGNSRGFGFVTFENEESVNKVLSVPEHKLKNKRIDPKRAKPSREVIKKIFVGGIDPDLSKDDIMEYFGQFGQASCLFDIHLLKVESLDLPYDAQRGKRKHYIFVSFATEAAAKKAIAKDRQEIYGRQCDVRVAVTREQANKNKGMKYCCGWIDPSYAYSNYAYGDYANAYQGFDPYTYGYYGYDCFGATSPSTASGYGAYTGYGANQLRSQMGNAKSTQLNHGVYSSGRSISQSNPAAQQSLPMSAGDQGFASLASVNVSDFSGGTVQPQPTMHQ</sequence>
<evidence type="ECO:0000256" key="9">
    <source>
        <dbReference type="SAM" id="MobiDB-lite"/>
    </source>
</evidence>
<feature type="domain" description="RRM" evidence="10">
    <location>
        <begin position="43"/>
        <end position="120"/>
    </location>
</feature>
<dbReference type="InterPro" id="IPR012677">
    <property type="entry name" value="Nucleotide-bd_a/b_plait_sf"/>
</dbReference>
<dbReference type="GO" id="GO:0005654">
    <property type="term" value="C:nucleoplasm"/>
    <property type="evidence" value="ECO:0007669"/>
    <property type="project" value="TreeGrafter"/>
</dbReference>
<dbReference type="SUPFAM" id="SSF54928">
    <property type="entry name" value="RNA-binding domain, RBD"/>
    <property type="match status" value="2"/>
</dbReference>
<evidence type="ECO:0000256" key="8">
    <source>
        <dbReference type="PROSITE-ProRule" id="PRU00176"/>
    </source>
</evidence>
<feature type="domain" description="RRM" evidence="10">
    <location>
        <begin position="126"/>
        <end position="214"/>
    </location>
</feature>
<dbReference type="AlphaFoldDB" id="A0A0X3PW99"/>
<evidence type="ECO:0000256" key="2">
    <source>
        <dbReference type="ARBA" id="ARBA00004496"/>
    </source>
</evidence>
<evidence type="ECO:0000256" key="3">
    <source>
        <dbReference type="ARBA" id="ARBA00022481"/>
    </source>
</evidence>
<evidence type="ECO:0000256" key="6">
    <source>
        <dbReference type="ARBA" id="ARBA00022884"/>
    </source>
</evidence>
<proteinExistence type="predicted"/>
<evidence type="ECO:0000256" key="5">
    <source>
        <dbReference type="ARBA" id="ARBA00022737"/>
    </source>
</evidence>
<dbReference type="InterPro" id="IPR035979">
    <property type="entry name" value="RBD_domain_sf"/>
</dbReference>
<dbReference type="InterPro" id="IPR000504">
    <property type="entry name" value="RRM_dom"/>
</dbReference>
<dbReference type="EMBL" id="GEEE01007110">
    <property type="protein sequence ID" value="JAP56115.1"/>
    <property type="molecule type" value="Transcribed_RNA"/>
</dbReference>
<dbReference type="GO" id="GO:0005737">
    <property type="term" value="C:cytoplasm"/>
    <property type="evidence" value="ECO:0007669"/>
    <property type="project" value="UniProtKB-SubCell"/>
</dbReference>
<comment type="subcellular location">
    <subcellularLocation>
        <location evidence="2">Cytoplasm</location>
    </subcellularLocation>
    <subcellularLocation>
        <location evidence="1">Nucleus</location>
    </subcellularLocation>
</comment>
<keyword evidence="7" id="KW-0539">Nucleus</keyword>
<dbReference type="GO" id="GO:0000785">
    <property type="term" value="C:chromatin"/>
    <property type="evidence" value="ECO:0007669"/>
    <property type="project" value="TreeGrafter"/>
</dbReference>
<dbReference type="Gene3D" id="3.30.70.330">
    <property type="match status" value="2"/>
</dbReference>
<keyword evidence="11" id="KW-0687">Ribonucleoprotein</keyword>
<organism evidence="11">
    <name type="scientific">Schistocephalus solidus</name>
    <name type="common">Tapeworm</name>
    <dbReference type="NCBI Taxonomy" id="70667"/>
    <lineage>
        <taxon>Eukaryota</taxon>
        <taxon>Metazoa</taxon>
        <taxon>Spiralia</taxon>
        <taxon>Lophotrochozoa</taxon>
        <taxon>Platyhelminthes</taxon>
        <taxon>Cestoda</taxon>
        <taxon>Eucestoda</taxon>
        <taxon>Diphyllobothriidea</taxon>
        <taxon>Diphyllobothriidae</taxon>
        <taxon>Schistocephalus</taxon>
    </lineage>
</organism>
<dbReference type="Pfam" id="PF00076">
    <property type="entry name" value="RRM_1"/>
    <property type="match status" value="2"/>
</dbReference>